<evidence type="ECO:0000256" key="5">
    <source>
        <dbReference type="ARBA" id="ARBA00022771"/>
    </source>
</evidence>
<dbReference type="SMART" id="SM00184">
    <property type="entry name" value="RING"/>
    <property type="match status" value="1"/>
</dbReference>
<dbReference type="EC" id="2.3.2.27" evidence="2"/>
<dbReference type="InterPro" id="IPR001841">
    <property type="entry name" value="Znf_RING"/>
</dbReference>
<gene>
    <name evidence="10" type="ORF">GUJ93_ZPchr0005g16042</name>
</gene>
<dbReference type="PROSITE" id="PS50089">
    <property type="entry name" value="ZF_RING_2"/>
    <property type="match status" value="1"/>
</dbReference>
<dbReference type="InterPro" id="IPR045191">
    <property type="entry name" value="MBR1/2-like"/>
</dbReference>
<name>A0A8J5SHY1_ZIZPA</name>
<dbReference type="AlphaFoldDB" id="A0A8J5SHY1"/>
<comment type="catalytic activity">
    <reaction evidence="1">
        <text>S-ubiquitinyl-[E2 ubiquitin-conjugating enzyme]-L-cysteine + [acceptor protein]-L-lysine = [E2 ubiquitin-conjugating enzyme]-L-cysteine + N(6)-ubiquitinyl-[acceptor protein]-L-lysine.</text>
        <dbReference type="EC" id="2.3.2.27"/>
    </reaction>
</comment>
<evidence type="ECO:0000256" key="8">
    <source>
        <dbReference type="PROSITE-ProRule" id="PRU00175"/>
    </source>
</evidence>
<keyword evidence="7" id="KW-0862">Zinc</keyword>
<organism evidence="10 11">
    <name type="scientific">Zizania palustris</name>
    <name type="common">Northern wild rice</name>
    <dbReference type="NCBI Taxonomy" id="103762"/>
    <lineage>
        <taxon>Eukaryota</taxon>
        <taxon>Viridiplantae</taxon>
        <taxon>Streptophyta</taxon>
        <taxon>Embryophyta</taxon>
        <taxon>Tracheophyta</taxon>
        <taxon>Spermatophyta</taxon>
        <taxon>Magnoliopsida</taxon>
        <taxon>Liliopsida</taxon>
        <taxon>Poales</taxon>
        <taxon>Poaceae</taxon>
        <taxon>BOP clade</taxon>
        <taxon>Oryzoideae</taxon>
        <taxon>Oryzeae</taxon>
        <taxon>Zizaniinae</taxon>
        <taxon>Zizania</taxon>
    </lineage>
</organism>
<dbReference type="PANTHER" id="PTHR22937">
    <property type="entry name" value="E3 UBIQUITIN-PROTEIN LIGASE RNF165"/>
    <property type="match status" value="1"/>
</dbReference>
<evidence type="ECO:0000256" key="2">
    <source>
        <dbReference type="ARBA" id="ARBA00012483"/>
    </source>
</evidence>
<dbReference type="PANTHER" id="PTHR22937:SF104">
    <property type="entry name" value="RING-TYPE E3 UBIQUITIN TRANSFERASE"/>
    <property type="match status" value="1"/>
</dbReference>
<comment type="caution">
    <text evidence="10">The sequence shown here is derived from an EMBL/GenBank/DDBJ whole genome shotgun (WGS) entry which is preliminary data.</text>
</comment>
<evidence type="ECO:0000256" key="6">
    <source>
        <dbReference type="ARBA" id="ARBA00022786"/>
    </source>
</evidence>
<evidence type="ECO:0000256" key="4">
    <source>
        <dbReference type="ARBA" id="ARBA00022723"/>
    </source>
</evidence>
<dbReference type="Pfam" id="PF13639">
    <property type="entry name" value="zf-RING_2"/>
    <property type="match status" value="1"/>
</dbReference>
<evidence type="ECO:0000259" key="9">
    <source>
        <dbReference type="PROSITE" id="PS50089"/>
    </source>
</evidence>
<evidence type="ECO:0000313" key="10">
    <source>
        <dbReference type="EMBL" id="KAG8069297.1"/>
    </source>
</evidence>
<dbReference type="Proteomes" id="UP000729402">
    <property type="component" value="Unassembled WGS sequence"/>
</dbReference>
<keyword evidence="11" id="KW-1185">Reference proteome</keyword>
<dbReference type="GO" id="GO:0008270">
    <property type="term" value="F:zinc ion binding"/>
    <property type="evidence" value="ECO:0007669"/>
    <property type="project" value="UniProtKB-KW"/>
</dbReference>
<dbReference type="FunFam" id="3.30.40.10:FF:000467">
    <property type="entry name" value="C-terminal zinc-finger"/>
    <property type="match status" value="1"/>
</dbReference>
<protein>
    <recommendedName>
        <fullName evidence="2">RING-type E3 ubiquitin transferase</fullName>
        <ecNumber evidence="2">2.3.2.27</ecNumber>
    </recommendedName>
</protein>
<evidence type="ECO:0000256" key="1">
    <source>
        <dbReference type="ARBA" id="ARBA00000900"/>
    </source>
</evidence>
<keyword evidence="4" id="KW-0479">Metal-binding</keyword>
<sequence>MDWTHQVANRENQVQPQSFYYGGSGSNPNLGAQVVVGVPGNTDLRSHYGSINHQHQHVQNSYPHVGVDSSSVFPPIMYNPCIPTTATNRYVPPMQGFGLGNPLLPSFYRVAQGTMNESSSSRGNSGDSAREFIKRKNALLVGGHHFVHSFSRSSSSSNVPQNPSHRPWNASFESNILPSTAVSNPPEYTSADGLNRSNSTAVHPELVHHGNYVFPAGHMIQSNAWIAQAANPPGGFVHSGAIGMPNGGFQCYQPCPSAIFYVQHVHPSGTGLPLDPRILAISSNSGHTFRPPIQPSAANQVNTGSLRILPQNALPLDPSRLYDAGLVDEHRDMRLDVDNMTYEELVALEEQIGNVNPDFTESCIEENLKSSLYVPGLACMSDQSSVENDACIICQEEYEAKELIGTLGCGHKYHALCIKQWLMVKNLCPICKTTALPAERSG</sequence>
<accession>A0A8J5SHY1</accession>
<dbReference type="GO" id="GO:0061630">
    <property type="term" value="F:ubiquitin protein ligase activity"/>
    <property type="evidence" value="ECO:0007669"/>
    <property type="project" value="UniProtKB-EC"/>
</dbReference>
<proteinExistence type="predicted"/>
<reference evidence="10" key="2">
    <citation type="submission" date="2021-02" db="EMBL/GenBank/DDBJ databases">
        <authorList>
            <person name="Kimball J.A."/>
            <person name="Haas M.W."/>
            <person name="Macchietto M."/>
            <person name="Kono T."/>
            <person name="Duquette J."/>
            <person name="Shao M."/>
        </authorList>
    </citation>
    <scope>NUCLEOTIDE SEQUENCE</scope>
    <source>
        <tissue evidence="10">Fresh leaf tissue</tissue>
    </source>
</reference>
<dbReference type="OrthoDB" id="8062037at2759"/>
<reference evidence="10" key="1">
    <citation type="journal article" date="2021" name="bioRxiv">
        <title>Whole Genome Assembly and Annotation of Northern Wild Rice, Zizania palustris L., Supports a Whole Genome Duplication in the Zizania Genus.</title>
        <authorList>
            <person name="Haas M."/>
            <person name="Kono T."/>
            <person name="Macchietto M."/>
            <person name="Millas R."/>
            <person name="McGilp L."/>
            <person name="Shao M."/>
            <person name="Duquette J."/>
            <person name="Hirsch C.N."/>
            <person name="Kimball J."/>
        </authorList>
    </citation>
    <scope>NUCLEOTIDE SEQUENCE</scope>
    <source>
        <tissue evidence="10">Fresh leaf tissue</tissue>
    </source>
</reference>
<feature type="domain" description="RING-type" evidence="9">
    <location>
        <begin position="391"/>
        <end position="432"/>
    </location>
</feature>
<evidence type="ECO:0000256" key="3">
    <source>
        <dbReference type="ARBA" id="ARBA00022679"/>
    </source>
</evidence>
<keyword evidence="3" id="KW-0808">Transferase</keyword>
<evidence type="ECO:0000256" key="7">
    <source>
        <dbReference type="ARBA" id="ARBA00022833"/>
    </source>
</evidence>
<keyword evidence="6" id="KW-0833">Ubl conjugation pathway</keyword>
<dbReference type="EMBL" id="JAAALK010000284">
    <property type="protein sequence ID" value="KAG8069297.1"/>
    <property type="molecule type" value="Genomic_DNA"/>
</dbReference>
<evidence type="ECO:0000313" key="11">
    <source>
        <dbReference type="Proteomes" id="UP000729402"/>
    </source>
</evidence>
<keyword evidence="5 8" id="KW-0863">Zinc-finger</keyword>